<dbReference type="AlphaFoldDB" id="A0A0P1AZ61"/>
<evidence type="ECO:0000313" key="3">
    <source>
        <dbReference type="Proteomes" id="UP000054928"/>
    </source>
</evidence>
<feature type="region of interest" description="Disordered" evidence="1">
    <location>
        <begin position="1"/>
        <end position="52"/>
    </location>
</feature>
<feature type="compositionally biased region" description="Basic and acidic residues" evidence="1">
    <location>
        <begin position="1"/>
        <end position="10"/>
    </location>
</feature>
<reference evidence="3" key="1">
    <citation type="submission" date="2014-09" db="EMBL/GenBank/DDBJ databases">
        <authorList>
            <person name="Sharma Rahul"/>
            <person name="Thines Marco"/>
        </authorList>
    </citation>
    <scope>NUCLEOTIDE SEQUENCE [LARGE SCALE GENOMIC DNA]</scope>
</reference>
<dbReference type="OMA" id="FCALQRE"/>
<name>A0A0P1AZ61_PLAHL</name>
<feature type="compositionally biased region" description="Polar residues" evidence="1">
    <location>
        <begin position="24"/>
        <end position="52"/>
    </location>
</feature>
<feature type="compositionally biased region" description="Polar residues" evidence="1">
    <location>
        <begin position="334"/>
        <end position="353"/>
    </location>
</feature>
<organism evidence="2 3">
    <name type="scientific">Plasmopara halstedii</name>
    <name type="common">Downy mildew of sunflower</name>
    <dbReference type="NCBI Taxonomy" id="4781"/>
    <lineage>
        <taxon>Eukaryota</taxon>
        <taxon>Sar</taxon>
        <taxon>Stramenopiles</taxon>
        <taxon>Oomycota</taxon>
        <taxon>Peronosporomycetes</taxon>
        <taxon>Peronosporales</taxon>
        <taxon>Peronosporaceae</taxon>
        <taxon>Plasmopara</taxon>
    </lineage>
</organism>
<dbReference type="OrthoDB" id="1937889at2759"/>
<proteinExistence type="predicted"/>
<dbReference type="EMBL" id="CCYD01002371">
    <property type="protein sequence ID" value="CEG46946.1"/>
    <property type="molecule type" value="Genomic_DNA"/>
</dbReference>
<dbReference type="GeneID" id="36398670"/>
<dbReference type="Proteomes" id="UP000054928">
    <property type="component" value="Unassembled WGS sequence"/>
</dbReference>
<dbReference type="RefSeq" id="XP_024583315.1">
    <property type="nucleotide sequence ID" value="XM_024717858.1"/>
</dbReference>
<dbReference type="Gene3D" id="2.60.40.2700">
    <property type="match status" value="1"/>
</dbReference>
<feature type="region of interest" description="Disordered" evidence="1">
    <location>
        <begin position="311"/>
        <end position="381"/>
    </location>
</feature>
<evidence type="ECO:0000313" key="2">
    <source>
        <dbReference type="EMBL" id="CEG46946.1"/>
    </source>
</evidence>
<protein>
    <submittedName>
        <fullName evidence="2">Uncharacterized protein</fullName>
    </submittedName>
</protein>
<accession>A0A0P1AZ61</accession>
<keyword evidence="3" id="KW-1185">Reference proteome</keyword>
<sequence>MRSRWVDSLKRGISASPRLDEPSPQRSNATSAPTPTSRMSSVSAPSLNGTENSAFRHNTDRCDCVGTCTVARVLENCVLQGGIHHTHMHVLTYLGRPLRSECCCYPVAIQWFRAVGDQDNFQVIPGACDEWYTPTADDIGARILVKVMIEDEDELKTKMLEYGPIKEDPEVRSKVEMYLERKSVLFMGIQSISMQDGSEYVNEEEMRESWTLLIDDRRVRLTCESSLIPPFESLYTSDVQLEMVRGTPNEFYLHLAAGCYVRLRAESNTVRDIIVLTLRAFCKMAVADETTHDALARGLSPMLTLRKIAQEDETKKQRQTQELAPPDYELPWNRRTSQAFSSNPPESTATSTVVEELDESPSSSRRPSEASSIGNDTWHPVEGIDDSLLMDAEALIGNAHKMGIQYQMLPRASKRISILDIPDLHIIEAMEHLSERMFPVSSNCKEEDKIRQRVLRRRGSTGDSSDSELESRLGSGSNAGGSVVAEMPEMIDASCIDRAIEEFMASDNKDRMDVKTLKERYVAIFCALQRELNMYKQRVETLLKQQEEKDEVIISLRNDIEALRSALTSMQLADKVYDLVSTDLQQLVKRTAVDATVVPTISYG</sequence>
<dbReference type="STRING" id="4781.A0A0P1AZ61"/>
<evidence type="ECO:0000256" key="1">
    <source>
        <dbReference type="SAM" id="MobiDB-lite"/>
    </source>
</evidence>
<feature type="compositionally biased region" description="Low complexity" evidence="1">
    <location>
        <begin position="360"/>
        <end position="372"/>
    </location>
</feature>
<feature type="region of interest" description="Disordered" evidence="1">
    <location>
        <begin position="454"/>
        <end position="482"/>
    </location>
</feature>